<reference evidence="2 3" key="1">
    <citation type="submission" date="2019-02" db="EMBL/GenBank/DDBJ databases">
        <title>Deep-cultivation of Planctomycetes and their phenomic and genomic characterization uncovers novel biology.</title>
        <authorList>
            <person name="Wiegand S."/>
            <person name="Jogler M."/>
            <person name="Boedeker C."/>
            <person name="Pinto D."/>
            <person name="Vollmers J."/>
            <person name="Rivas-Marin E."/>
            <person name="Kohn T."/>
            <person name="Peeters S.H."/>
            <person name="Heuer A."/>
            <person name="Rast P."/>
            <person name="Oberbeckmann S."/>
            <person name="Bunk B."/>
            <person name="Jeske O."/>
            <person name="Meyerdierks A."/>
            <person name="Storesund J.E."/>
            <person name="Kallscheuer N."/>
            <person name="Luecker S."/>
            <person name="Lage O.M."/>
            <person name="Pohl T."/>
            <person name="Merkel B.J."/>
            <person name="Hornburger P."/>
            <person name="Mueller R.-W."/>
            <person name="Bruemmer F."/>
            <person name="Labrenz M."/>
            <person name="Spormann A.M."/>
            <person name="Op den Camp H."/>
            <person name="Overmann J."/>
            <person name="Amann R."/>
            <person name="Jetten M.S.M."/>
            <person name="Mascher T."/>
            <person name="Medema M.H."/>
            <person name="Devos D.P."/>
            <person name="Kaster A.-K."/>
            <person name="Ovreas L."/>
            <person name="Rohde M."/>
            <person name="Galperin M.Y."/>
            <person name="Jogler C."/>
        </authorList>
    </citation>
    <scope>NUCLEOTIDE SEQUENCE [LARGE SCALE GENOMIC DNA]</scope>
    <source>
        <strain evidence="2 3">Pan189</strain>
    </source>
</reference>
<protein>
    <submittedName>
        <fullName evidence="2">Uncharacterized protein</fullName>
    </submittedName>
</protein>
<evidence type="ECO:0000313" key="2">
    <source>
        <dbReference type="EMBL" id="QDT39558.1"/>
    </source>
</evidence>
<evidence type="ECO:0000256" key="1">
    <source>
        <dbReference type="SAM" id="MobiDB-lite"/>
    </source>
</evidence>
<feature type="compositionally biased region" description="Pro residues" evidence="1">
    <location>
        <begin position="189"/>
        <end position="198"/>
    </location>
</feature>
<name>A0A517R6P8_9PLAN</name>
<feature type="region of interest" description="Disordered" evidence="1">
    <location>
        <begin position="173"/>
        <end position="198"/>
    </location>
</feature>
<accession>A0A517R6P8</accession>
<gene>
    <name evidence="2" type="ORF">Pan189_39670</name>
</gene>
<sequence length="198" mass="21312">MLRPVRSSRNLSSSLSSPSALPAVFRLHVSRTEAIVAAVTTVAILLHLVGVRIDNYVAIGGLFPCANHRCGCDSAEKCLTNCCCFSPKEQAAWAQSRGIPVPTVVEKAIANDPDSLCKPPDLSLASRKAATESDEEPRPPCFNVPPCHGPGSTYVVNFWPWLGPSPLKIFGEQRPSELITERQLDPPATCFPPPTRPG</sequence>
<dbReference type="Proteomes" id="UP000317318">
    <property type="component" value="Chromosome"/>
</dbReference>
<dbReference type="EMBL" id="CP036268">
    <property type="protein sequence ID" value="QDT39558.1"/>
    <property type="molecule type" value="Genomic_DNA"/>
</dbReference>
<proteinExistence type="predicted"/>
<organism evidence="2 3">
    <name type="scientific">Stratiformator vulcanicus</name>
    <dbReference type="NCBI Taxonomy" id="2527980"/>
    <lineage>
        <taxon>Bacteria</taxon>
        <taxon>Pseudomonadati</taxon>
        <taxon>Planctomycetota</taxon>
        <taxon>Planctomycetia</taxon>
        <taxon>Planctomycetales</taxon>
        <taxon>Planctomycetaceae</taxon>
        <taxon>Stratiformator</taxon>
    </lineage>
</organism>
<dbReference type="KEGG" id="svp:Pan189_39670"/>
<evidence type="ECO:0000313" key="3">
    <source>
        <dbReference type="Proteomes" id="UP000317318"/>
    </source>
</evidence>
<dbReference type="AlphaFoldDB" id="A0A517R6P8"/>
<keyword evidence="3" id="KW-1185">Reference proteome</keyword>